<evidence type="ECO:0000256" key="2">
    <source>
        <dbReference type="ARBA" id="ARBA00022692"/>
    </source>
</evidence>
<feature type="transmembrane region" description="Helical" evidence="5">
    <location>
        <begin position="92"/>
        <end position="110"/>
    </location>
</feature>
<evidence type="ECO:0000313" key="8">
    <source>
        <dbReference type="Proteomes" id="UP001237595"/>
    </source>
</evidence>
<gene>
    <name evidence="7" type="ORF">QFW96_03210</name>
</gene>
<organism evidence="7 8">
    <name type="scientific">Saccharopolyspora ipomoeae</name>
    <dbReference type="NCBI Taxonomy" id="3042027"/>
    <lineage>
        <taxon>Bacteria</taxon>
        <taxon>Bacillati</taxon>
        <taxon>Actinomycetota</taxon>
        <taxon>Actinomycetes</taxon>
        <taxon>Pseudonocardiales</taxon>
        <taxon>Pseudonocardiaceae</taxon>
        <taxon>Saccharopolyspora</taxon>
    </lineage>
</organism>
<feature type="transmembrane region" description="Helical" evidence="5">
    <location>
        <begin position="21"/>
        <end position="44"/>
    </location>
</feature>
<dbReference type="InterPro" id="IPR011701">
    <property type="entry name" value="MFS"/>
</dbReference>
<evidence type="ECO:0000313" key="7">
    <source>
        <dbReference type="EMBL" id="MDI2027600.1"/>
    </source>
</evidence>
<sequence>MSQAPSSPELTASPVAARRRVVVVAVCWALVLLDGIDTFIYGSVLPDMIDGGHLGLTDALAGNIGSYTTFGMLVGTILSGTVTRWVGRRPTVFASVGLFTVATIGCGIAPSAAVFGLFRLLCGFGLGALLPIAIAYGMEFTTGARKALATGVIMTAHQAGGAIAPLIALGLVESAGWRWVFLVSAVPALVLLPVAFRMLPESPAILAGRGHGEAAASVAADHGLDVVRAPERTDRWESLKALFRGRQWPTTLLFWLTSFAGLMLVYGVGQWLPKIMGELGYETGDSLLFSTALNVGGIVGMLVAGRLADAVGARRIVVIWFALTSVFVYLLGVHLPVAALYVVVFFAGLLLFSGQTMVYATVGAHHDPADRDTALGWVAGMGRFGAVFGPWLGGTLLAAGHAELGFAAFALTGVVGAVTMALATVTIRVLRPASAGTGG</sequence>
<comment type="subcellular location">
    <subcellularLocation>
        <location evidence="1">Cell membrane</location>
        <topology evidence="1">Multi-pass membrane protein</topology>
    </subcellularLocation>
</comment>
<evidence type="ECO:0000256" key="1">
    <source>
        <dbReference type="ARBA" id="ARBA00004651"/>
    </source>
</evidence>
<proteinExistence type="predicted"/>
<keyword evidence="3 5" id="KW-1133">Transmembrane helix</keyword>
<feature type="transmembrane region" description="Helical" evidence="5">
    <location>
        <begin position="374"/>
        <end position="392"/>
    </location>
</feature>
<evidence type="ECO:0000256" key="5">
    <source>
        <dbReference type="SAM" id="Phobius"/>
    </source>
</evidence>
<feature type="transmembrane region" description="Helical" evidence="5">
    <location>
        <begin position="287"/>
        <end position="304"/>
    </location>
</feature>
<dbReference type="Gene3D" id="1.20.1250.20">
    <property type="entry name" value="MFS general substrate transporter like domains"/>
    <property type="match status" value="1"/>
</dbReference>
<feature type="transmembrane region" description="Helical" evidence="5">
    <location>
        <begin position="316"/>
        <end position="332"/>
    </location>
</feature>
<protein>
    <submittedName>
        <fullName evidence="7">MFS transporter</fullName>
    </submittedName>
</protein>
<dbReference type="Pfam" id="PF07690">
    <property type="entry name" value="MFS_1"/>
    <property type="match status" value="1"/>
</dbReference>
<feature type="transmembrane region" description="Helical" evidence="5">
    <location>
        <begin position="64"/>
        <end position="85"/>
    </location>
</feature>
<feature type="transmembrane region" description="Helical" evidence="5">
    <location>
        <begin position="404"/>
        <end position="425"/>
    </location>
</feature>
<evidence type="ECO:0000256" key="3">
    <source>
        <dbReference type="ARBA" id="ARBA00022989"/>
    </source>
</evidence>
<evidence type="ECO:0000259" key="6">
    <source>
        <dbReference type="PROSITE" id="PS50850"/>
    </source>
</evidence>
<dbReference type="InterPro" id="IPR020846">
    <property type="entry name" value="MFS_dom"/>
</dbReference>
<comment type="caution">
    <text evidence="7">The sequence shown here is derived from an EMBL/GenBank/DDBJ whole genome shotgun (WGS) entry which is preliminary data.</text>
</comment>
<keyword evidence="2 5" id="KW-0812">Transmembrane</keyword>
<feature type="transmembrane region" description="Helical" evidence="5">
    <location>
        <begin position="252"/>
        <end position="272"/>
    </location>
</feature>
<reference evidence="7 8" key="1">
    <citation type="submission" date="2023-04" db="EMBL/GenBank/DDBJ databases">
        <title>Draft genome sequence of Saccharopolyspora sp. TS4A08 isolated from sweet potato rhizospheric soil.</title>
        <authorList>
            <person name="Suksaard P."/>
            <person name="Duangmal K."/>
        </authorList>
    </citation>
    <scope>NUCLEOTIDE SEQUENCE [LARGE SCALE GENOMIC DNA]</scope>
    <source>
        <strain evidence="7 8">TS4A08</strain>
    </source>
</reference>
<feature type="domain" description="Major facilitator superfamily (MFS) profile" evidence="6">
    <location>
        <begin position="23"/>
        <end position="431"/>
    </location>
</feature>
<dbReference type="EMBL" id="JASAOF010000001">
    <property type="protein sequence ID" value="MDI2027600.1"/>
    <property type="molecule type" value="Genomic_DNA"/>
</dbReference>
<keyword evidence="8" id="KW-1185">Reference proteome</keyword>
<accession>A0ABT6PID1</accession>
<name>A0ABT6PID1_9PSEU</name>
<dbReference type="RefSeq" id="WP_281453953.1">
    <property type="nucleotide sequence ID" value="NZ_JASAOF010000001.1"/>
</dbReference>
<dbReference type="PANTHER" id="PTHR23508:SF10">
    <property type="entry name" value="CARBOXYLIC ACID TRANSPORTER PROTEIN HOMOLOG"/>
    <property type="match status" value="1"/>
</dbReference>
<feature type="transmembrane region" description="Helical" evidence="5">
    <location>
        <begin position="148"/>
        <end position="171"/>
    </location>
</feature>
<dbReference type="InterPro" id="IPR036259">
    <property type="entry name" value="MFS_trans_sf"/>
</dbReference>
<dbReference type="Proteomes" id="UP001237595">
    <property type="component" value="Unassembled WGS sequence"/>
</dbReference>
<evidence type="ECO:0000256" key="4">
    <source>
        <dbReference type="ARBA" id="ARBA00023136"/>
    </source>
</evidence>
<keyword evidence="4 5" id="KW-0472">Membrane</keyword>
<feature type="transmembrane region" description="Helical" evidence="5">
    <location>
        <begin position="177"/>
        <end position="196"/>
    </location>
</feature>
<dbReference type="PROSITE" id="PS50850">
    <property type="entry name" value="MFS"/>
    <property type="match status" value="1"/>
</dbReference>
<feature type="transmembrane region" description="Helical" evidence="5">
    <location>
        <begin position="116"/>
        <end position="136"/>
    </location>
</feature>
<dbReference type="PANTHER" id="PTHR23508">
    <property type="entry name" value="CARBOXYLIC ACID TRANSPORTER PROTEIN HOMOLOG"/>
    <property type="match status" value="1"/>
</dbReference>
<feature type="transmembrane region" description="Helical" evidence="5">
    <location>
        <begin position="338"/>
        <end position="362"/>
    </location>
</feature>
<dbReference type="SUPFAM" id="SSF103473">
    <property type="entry name" value="MFS general substrate transporter"/>
    <property type="match status" value="1"/>
</dbReference>